<organism evidence="1 2">
    <name type="scientific">Venturia effusa</name>
    <dbReference type="NCBI Taxonomy" id="50376"/>
    <lineage>
        <taxon>Eukaryota</taxon>
        <taxon>Fungi</taxon>
        <taxon>Dikarya</taxon>
        <taxon>Ascomycota</taxon>
        <taxon>Pezizomycotina</taxon>
        <taxon>Dothideomycetes</taxon>
        <taxon>Pleosporomycetidae</taxon>
        <taxon>Venturiales</taxon>
        <taxon>Venturiaceae</taxon>
        <taxon>Venturia</taxon>
    </lineage>
</organism>
<accession>A0A517L6F8</accession>
<proteinExistence type="predicted"/>
<evidence type="ECO:0000313" key="2">
    <source>
        <dbReference type="Proteomes" id="UP000316270"/>
    </source>
</evidence>
<dbReference type="STRING" id="50376.A0A517L6F8"/>
<dbReference type="Proteomes" id="UP000316270">
    <property type="component" value="Chromosome 5"/>
</dbReference>
<reference evidence="1 2" key="1">
    <citation type="submission" date="2019-07" db="EMBL/GenBank/DDBJ databases">
        <title>Finished genome of Venturia effusa.</title>
        <authorList>
            <person name="Young C.A."/>
            <person name="Cox M.P."/>
            <person name="Ganley A.R.D."/>
            <person name="David W.J."/>
        </authorList>
    </citation>
    <scope>NUCLEOTIDE SEQUENCE [LARGE SCALE GENOMIC DNA]</scope>
    <source>
        <strain evidence="2">albino</strain>
    </source>
</reference>
<dbReference type="AlphaFoldDB" id="A0A517L6F8"/>
<dbReference type="Gene3D" id="3.30.530.20">
    <property type="match status" value="1"/>
</dbReference>
<gene>
    <name evidence="1" type="ORF">FKW77_010411</name>
</gene>
<keyword evidence="2" id="KW-1185">Reference proteome</keyword>
<evidence type="ECO:0000313" key="1">
    <source>
        <dbReference type="EMBL" id="QDS71221.1"/>
    </source>
</evidence>
<name>A0A517L6F8_9PEZI</name>
<dbReference type="SUPFAM" id="SSF55961">
    <property type="entry name" value="Bet v1-like"/>
    <property type="match status" value="1"/>
</dbReference>
<dbReference type="Pfam" id="PF08982">
    <property type="entry name" value="AtaL"/>
    <property type="match status" value="1"/>
</dbReference>
<protein>
    <recommendedName>
        <fullName evidence="3">DUF1857 domain-containing protein</fullName>
    </recommendedName>
</protein>
<evidence type="ECO:0008006" key="3">
    <source>
        <dbReference type="Google" id="ProtNLM"/>
    </source>
</evidence>
<dbReference type="InterPro" id="IPR015075">
    <property type="entry name" value="AtaL"/>
</dbReference>
<dbReference type="EMBL" id="CP042189">
    <property type="protein sequence ID" value="QDS71221.1"/>
    <property type="molecule type" value="Genomic_DNA"/>
</dbReference>
<sequence length="220" mass="23832">MTIIYAAVTAVVNPPGAEPFITQDQLWQALELKRIQPQRFLAVIDTCEVLENSNDTILREVKFKDGGGKFAAPLVGKTVQERVSHHAPVSSSSGAGVEIFNVIGNASRVLNIISIGANPGEMYLTFTFEWDHPEIEKGSSEEIAKQKQYQTSAPAGLAGTLGKIREMVKAGELGGSVVSSELTPPNSPDGSVTAPVIASEKSRSWFPSRWSWLRLKAVQR</sequence>
<dbReference type="OrthoDB" id="2320332at2759"/>
<dbReference type="InterPro" id="IPR023393">
    <property type="entry name" value="START-like_dom_sf"/>
</dbReference>